<keyword evidence="1" id="KW-0378">Hydrolase</keyword>
<dbReference type="AlphaFoldDB" id="A0A1Y4PWZ3"/>
<dbReference type="GO" id="GO:0003676">
    <property type="term" value="F:nucleic acid binding"/>
    <property type="evidence" value="ECO:0007669"/>
    <property type="project" value="InterPro"/>
</dbReference>
<dbReference type="InterPro" id="IPR002711">
    <property type="entry name" value="HNH"/>
</dbReference>
<sequence>MKFRETTPKRQNITKEVSDYHEHKINLQKDFRGHCGYCNDRDWPRREFFEIDHFVPKVMLTTIKDTDYSNLVYSCRSCNNAKRKKWPTGKEHIHNDGNQGWIDPCCDEYDKQFEREENGKIIPVTPLGKWMYDELKLHKRQHQILWNIEQLDETLKALKPFIDFPESLDSSICIRIIKIYNSQHKLLEELYKI</sequence>
<comment type="caution">
    <text evidence="1">The sequence shown here is derived from an EMBL/GenBank/DDBJ whole genome shotgun (WGS) entry which is preliminary data.</text>
</comment>
<keyword evidence="2" id="KW-1185">Reference proteome</keyword>
<dbReference type="GO" id="GO:0004519">
    <property type="term" value="F:endonuclease activity"/>
    <property type="evidence" value="ECO:0007669"/>
    <property type="project" value="UniProtKB-KW"/>
</dbReference>
<organism evidence="1 2">
    <name type="scientific">Bacteroides ovatus</name>
    <dbReference type="NCBI Taxonomy" id="28116"/>
    <lineage>
        <taxon>Bacteria</taxon>
        <taxon>Pseudomonadati</taxon>
        <taxon>Bacteroidota</taxon>
        <taxon>Bacteroidia</taxon>
        <taxon>Bacteroidales</taxon>
        <taxon>Bacteroidaceae</taxon>
        <taxon>Bacteroides</taxon>
    </lineage>
</organism>
<dbReference type="RefSeq" id="WP_004327163.1">
    <property type="nucleotide sequence ID" value="NZ_CACRTD010000013.1"/>
</dbReference>
<gene>
    <name evidence="1" type="ORF">F3D66_18900</name>
</gene>
<dbReference type="EMBL" id="VWKB01000027">
    <property type="protein sequence ID" value="KAA4093811.1"/>
    <property type="molecule type" value="Genomic_DNA"/>
</dbReference>
<dbReference type="Proteomes" id="UP000473905">
    <property type="component" value="Unassembled WGS sequence"/>
</dbReference>
<dbReference type="Pfam" id="PF01844">
    <property type="entry name" value="HNH"/>
    <property type="match status" value="1"/>
</dbReference>
<dbReference type="SMART" id="SM00507">
    <property type="entry name" value="HNHc"/>
    <property type="match status" value="1"/>
</dbReference>
<evidence type="ECO:0000313" key="2">
    <source>
        <dbReference type="Proteomes" id="UP000473905"/>
    </source>
</evidence>
<dbReference type="GO" id="GO:0008270">
    <property type="term" value="F:zinc ion binding"/>
    <property type="evidence" value="ECO:0007669"/>
    <property type="project" value="InterPro"/>
</dbReference>
<keyword evidence="1" id="KW-0255">Endonuclease</keyword>
<accession>A0A1Y4PWZ3</accession>
<proteinExistence type="predicted"/>
<dbReference type="InterPro" id="IPR003615">
    <property type="entry name" value="HNH_nuc"/>
</dbReference>
<dbReference type="CDD" id="cd00085">
    <property type="entry name" value="HNHc"/>
    <property type="match status" value="1"/>
</dbReference>
<reference evidence="1 2" key="1">
    <citation type="journal article" date="2019" name="Nat. Med.">
        <title>A library of human gut bacterial isolates paired with longitudinal multiomics data enables mechanistic microbiome research.</title>
        <authorList>
            <person name="Poyet M."/>
            <person name="Groussin M."/>
            <person name="Gibbons S.M."/>
            <person name="Avila-Pacheco J."/>
            <person name="Jiang X."/>
            <person name="Kearney S.M."/>
            <person name="Perrotta A.R."/>
            <person name="Berdy B."/>
            <person name="Zhao S."/>
            <person name="Lieberman T.D."/>
            <person name="Swanson P.K."/>
            <person name="Smith M."/>
            <person name="Roesemann S."/>
            <person name="Alexander J.E."/>
            <person name="Rich S.A."/>
            <person name="Livny J."/>
            <person name="Vlamakis H."/>
            <person name="Clish C."/>
            <person name="Bullock K."/>
            <person name="Deik A."/>
            <person name="Scott J."/>
            <person name="Pierce K.A."/>
            <person name="Xavier R.J."/>
            <person name="Alm E.J."/>
        </authorList>
    </citation>
    <scope>NUCLEOTIDE SEQUENCE [LARGE SCALE GENOMIC DNA]</scope>
    <source>
        <strain evidence="1 2">BIOML-A134</strain>
    </source>
</reference>
<keyword evidence="1" id="KW-0540">Nuclease</keyword>
<evidence type="ECO:0000313" key="1">
    <source>
        <dbReference type="EMBL" id="KAA4093811.1"/>
    </source>
</evidence>
<dbReference type="Gene3D" id="1.10.30.50">
    <property type="match status" value="1"/>
</dbReference>
<name>A0A1Y4PWZ3_BACOV</name>
<protein>
    <submittedName>
        <fullName evidence="1">HNH endonuclease</fullName>
    </submittedName>
</protein>